<protein>
    <submittedName>
        <fullName evidence="2">Uncharacterized protein</fullName>
    </submittedName>
</protein>
<dbReference type="AlphaFoldDB" id="A0AA47FKN2"/>
<keyword evidence="1" id="KW-0472">Membrane</keyword>
<feature type="transmembrane region" description="Helical" evidence="1">
    <location>
        <begin position="54"/>
        <end position="73"/>
    </location>
</feature>
<keyword evidence="1" id="KW-0812">Transmembrane</keyword>
<feature type="transmembrane region" description="Helical" evidence="1">
    <location>
        <begin position="15"/>
        <end position="34"/>
    </location>
</feature>
<evidence type="ECO:0000313" key="3">
    <source>
        <dbReference type="Proteomes" id="UP001163127"/>
    </source>
</evidence>
<dbReference type="Proteomes" id="UP001163127">
    <property type="component" value="Chromosome"/>
</dbReference>
<dbReference type="RefSeq" id="WP_268399920.1">
    <property type="nucleotide sequence ID" value="NZ_CP113787.1"/>
</dbReference>
<evidence type="ECO:0000256" key="1">
    <source>
        <dbReference type="SAM" id="Phobius"/>
    </source>
</evidence>
<evidence type="ECO:0000313" key="2">
    <source>
        <dbReference type="EMBL" id="WAL44151.1"/>
    </source>
</evidence>
<dbReference type="EMBL" id="CP113787">
    <property type="protein sequence ID" value="WAL44151.1"/>
    <property type="molecule type" value="Genomic_DNA"/>
</dbReference>
<sequence length="359" mass="38895">MRKQGVPVRIPEDEIVNAGILGVLWLSLVILIAIDATFFNCRILGPASRVGRRFAVLLVFAAIVVYCSLLEFNRKRRLQRYLRRLKGVDSVEVHARFCGDAGIRWTIRVGLENEPPVNTLIAIVGDSFNKVEDISGSSTAAVDMEIAWIQGSTSVRWSRKVGDATEAVKAVTGLCAPAIESIEVSSYGTSVRYRGVESFPDSWMVAPGSDVLSIDLLPFKQYVRVGEVGVTVRCTGCADLGSVPLKQVFEVISPIYRSREGVSIKLDEMDFVSCQIQLRVAAFGSYEDGLDSDAAAKVLAVVLGNRVLQGIELSTVWERAGSDHVRFDMKNGSVVGEGWPPKRGAAILAAAQQAASSSS</sequence>
<reference evidence="2" key="1">
    <citation type="submission" date="2022-11" db="EMBL/GenBank/DDBJ databases">
        <title>Dental biofilm bacteria. Genome sequencing and assembly.</title>
        <authorList>
            <person name="Robertsson C."/>
        </authorList>
    </citation>
    <scope>NUCLEOTIDE SEQUENCE</scope>
    <source>
        <strain evidence="2">CW</strain>
    </source>
</reference>
<keyword evidence="1" id="KW-1133">Transmembrane helix</keyword>
<organism evidence="2 3">
    <name type="scientific">Actinomyces naeslundii</name>
    <dbReference type="NCBI Taxonomy" id="1655"/>
    <lineage>
        <taxon>Bacteria</taxon>
        <taxon>Bacillati</taxon>
        <taxon>Actinomycetota</taxon>
        <taxon>Actinomycetes</taxon>
        <taxon>Actinomycetales</taxon>
        <taxon>Actinomycetaceae</taxon>
        <taxon>Actinomyces</taxon>
    </lineage>
</organism>
<name>A0AA47FKN2_ACTNA</name>
<accession>A0AA47FKN2</accession>
<proteinExistence type="predicted"/>
<gene>
    <name evidence="2" type="ORF">OFA60_06325</name>
</gene>